<protein>
    <submittedName>
        <fullName evidence="1">Uncharacterized protein</fullName>
    </submittedName>
</protein>
<gene>
    <name evidence="1" type="ORF">WJX73_002478</name>
</gene>
<keyword evidence="2" id="KW-1185">Reference proteome</keyword>
<dbReference type="Proteomes" id="UP001465755">
    <property type="component" value="Unassembled WGS sequence"/>
</dbReference>
<dbReference type="AlphaFoldDB" id="A0AAW1NQX6"/>
<name>A0AAW1NQX6_9CHLO</name>
<evidence type="ECO:0000313" key="2">
    <source>
        <dbReference type="Proteomes" id="UP001465755"/>
    </source>
</evidence>
<proteinExistence type="predicted"/>
<dbReference type="EMBL" id="JALJOQ010000185">
    <property type="protein sequence ID" value="KAK9790936.1"/>
    <property type="molecule type" value="Genomic_DNA"/>
</dbReference>
<evidence type="ECO:0000313" key="1">
    <source>
        <dbReference type="EMBL" id="KAK9790936.1"/>
    </source>
</evidence>
<accession>A0AAW1NQX6</accession>
<sequence>MSQSCLLPSCPPTATPRLRGDWSIEWQEVNDQGQVTIEVFASPGALLQGKLQEALKPSDPELEQGGIRLDFR</sequence>
<reference evidence="1 2" key="1">
    <citation type="journal article" date="2024" name="Nat. Commun.">
        <title>Phylogenomics reveals the evolutionary origins of lichenization in chlorophyte algae.</title>
        <authorList>
            <person name="Puginier C."/>
            <person name="Libourel C."/>
            <person name="Otte J."/>
            <person name="Skaloud P."/>
            <person name="Haon M."/>
            <person name="Grisel S."/>
            <person name="Petersen M."/>
            <person name="Berrin J.G."/>
            <person name="Delaux P.M."/>
            <person name="Dal Grande F."/>
            <person name="Keller J."/>
        </authorList>
    </citation>
    <scope>NUCLEOTIDE SEQUENCE [LARGE SCALE GENOMIC DNA]</scope>
    <source>
        <strain evidence="1 2">SAG 2036</strain>
    </source>
</reference>
<organism evidence="1 2">
    <name type="scientific">Symbiochloris irregularis</name>
    <dbReference type="NCBI Taxonomy" id="706552"/>
    <lineage>
        <taxon>Eukaryota</taxon>
        <taxon>Viridiplantae</taxon>
        <taxon>Chlorophyta</taxon>
        <taxon>core chlorophytes</taxon>
        <taxon>Trebouxiophyceae</taxon>
        <taxon>Trebouxiales</taxon>
        <taxon>Trebouxiaceae</taxon>
        <taxon>Symbiochloris</taxon>
    </lineage>
</organism>
<comment type="caution">
    <text evidence="1">The sequence shown here is derived from an EMBL/GenBank/DDBJ whole genome shotgun (WGS) entry which is preliminary data.</text>
</comment>